<keyword evidence="2" id="KW-1185">Reference proteome</keyword>
<protein>
    <recommendedName>
        <fullName evidence="3">Lipoprotein</fullName>
    </recommendedName>
</protein>
<organism evidence="1 2">
    <name type="scientific">Flavobacterium suaedae</name>
    <dbReference type="NCBI Taxonomy" id="1767027"/>
    <lineage>
        <taxon>Bacteria</taxon>
        <taxon>Pseudomonadati</taxon>
        <taxon>Bacteroidota</taxon>
        <taxon>Flavobacteriia</taxon>
        <taxon>Flavobacteriales</taxon>
        <taxon>Flavobacteriaceae</taxon>
        <taxon>Flavobacterium</taxon>
    </lineage>
</organism>
<accession>A0ABQ1K4G1</accession>
<sequence>MKVKQKAYLYIFSLAIIILLSGCHKKDKVSMEAYYEETEFDYIIRIVDHDEIKYFSIESNQKDISVLKYDNHTSGDKSNLKLSPNEIDNFIKAFKKQMNFDNAYSTQYTEDNKSSIAFYLYYGADMLEITYKGMKTEDLPIEIKNSILKFKE</sequence>
<gene>
    <name evidence="1" type="ORF">GCM10007424_24800</name>
</gene>
<evidence type="ECO:0000313" key="2">
    <source>
        <dbReference type="Proteomes" id="UP000615760"/>
    </source>
</evidence>
<dbReference type="Proteomes" id="UP000615760">
    <property type="component" value="Unassembled WGS sequence"/>
</dbReference>
<reference evidence="2" key="1">
    <citation type="journal article" date="2019" name="Int. J. Syst. Evol. Microbiol.">
        <title>The Global Catalogue of Microorganisms (GCM) 10K type strain sequencing project: providing services to taxonomists for standard genome sequencing and annotation.</title>
        <authorList>
            <consortium name="The Broad Institute Genomics Platform"/>
            <consortium name="The Broad Institute Genome Sequencing Center for Infectious Disease"/>
            <person name="Wu L."/>
            <person name="Ma J."/>
        </authorList>
    </citation>
    <scope>NUCLEOTIDE SEQUENCE [LARGE SCALE GENOMIC DNA]</scope>
    <source>
        <strain evidence="2">CGMCC 1.15461</strain>
    </source>
</reference>
<evidence type="ECO:0008006" key="3">
    <source>
        <dbReference type="Google" id="ProtNLM"/>
    </source>
</evidence>
<dbReference type="RefSeq" id="WP_188621632.1">
    <property type="nucleotide sequence ID" value="NZ_BMJE01000007.1"/>
</dbReference>
<proteinExistence type="predicted"/>
<dbReference type="PROSITE" id="PS51257">
    <property type="entry name" value="PROKAR_LIPOPROTEIN"/>
    <property type="match status" value="1"/>
</dbReference>
<evidence type="ECO:0000313" key="1">
    <source>
        <dbReference type="EMBL" id="GGB83821.1"/>
    </source>
</evidence>
<name>A0ABQ1K4G1_9FLAO</name>
<dbReference type="EMBL" id="BMJE01000007">
    <property type="protein sequence ID" value="GGB83821.1"/>
    <property type="molecule type" value="Genomic_DNA"/>
</dbReference>
<comment type="caution">
    <text evidence="1">The sequence shown here is derived from an EMBL/GenBank/DDBJ whole genome shotgun (WGS) entry which is preliminary data.</text>
</comment>